<dbReference type="InterPro" id="IPR035466">
    <property type="entry name" value="GlmS/AgaS_SIS"/>
</dbReference>
<dbReference type="Pfam" id="PF01380">
    <property type="entry name" value="SIS"/>
    <property type="match status" value="1"/>
</dbReference>
<dbReference type="RefSeq" id="WP_376981514.1">
    <property type="nucleotide sequence ID" value="NZ_JBHLSV010000016.1"/>
</dbReference>
<dbReference type="InterPro" id="IPR046348">
    <property type="entry name" value="SIS_dom_sf"/>
</dbReference>
<dbReference type="SUPFAM" id="SSF53697">
    <property type="entry name" value="SIS domain"/>
    <property type="match status" value="1"/>
</dbReference>
<proteinExistence type="predicted"/>
<keyword evidence="3" id="KW-0378">Hydrolase</keyword>
<dbReference type="Proteomes" id="UP001589793">
    <property type="component" value="Unassembled WGS sequence"/>
</dbReference>
<reference evidence="3 4" key="1">
    <citation type="submission" date="2024-09" db="EMBL/GenBank/DDBJ databases">
        <authorList>
            <person name="Sun Q."/>
            <person name="Mori K."/>
        </authorList>
    </citation>
    <scope>NUCLEOTIDE SEQUENCE [LARGE SCALE GENOMIC DNA]</scope>
    <source>
        <strain evidence="3 4">CICC 10874</strain>
    </source>
</reference>
<dbReference type="EC" id="3.5.-.-" evidence="3"/>
<comment type="caution">
    <text evidence="3">The sequence shown here is derived from an EMBL/GenBank/DDBJ whole genome shotgun (WGS) entry which is preliminary data.</text>
</comment>
<evidence type="ECO:0000256" key="1">
    <source>
        <dbReference type="ARBA" id="ARBA00022737"/>
    </source>
</evidence>
<evidence type="ECO:0000259" key="2">
    <source>
        <dbReference type="PROSITE" id="PS51464"/>
    </source>
</evidence>
<dbReference type="CDD" id="cd05008">
    <property type="entry name" value="SIS_GlmS_GlmD_1"/>
    <property type="match status" value="1"/>
</dbReference>
<keyword evidence="4" id="KW-1185">Reference proteome</keyword>
<evidence type="ECO:0000313" key="3">
    <source>
        <dbReference type="EMBL" id="MFC0674948.1"/>
    </source>
</evidence>
<dbReference type="Gene3D" id="3.40.50.10490">
    <property type="entry name" value="Glucose-6-phosphate isomerase like protein, domain 1"/>
    <property type="match status" value="2"/>
</dbReference>
<evidence type="ECO:0000313" key="4">
    <source>
        <dbReference type="Proteomes" id="UP001589793"/>
    </source>
</evidence>
<gene>
    <name evidence="3" type="ORF">ACFFF6_13350</name>
</gene>
<accession>A0ABV6RG99</accession>
<feature type="domain" description="SIS" evidence="2">
    <location>
        <begin position="26"/>
        <end position="167"/>
    </location>
</feature>
<protein>
    <submittedName>
        <fullName evidence="3">SIS domain-containing protein</fullName>
        <ecNumber evidence="3">3.5.-.-</ecNumber>
    </submittedName>
</protein>
<name>A0ABV6RG99_9MICO</name>
<dbReference type="PANTHER" id="PTHR10937:SF17">
    <property type="entry name" value="GLUCOSAMINE-FRUCTOSE-6-PHOSPHATE AMINOTRANSFERASE"/>
    <property type="match status" value="1"/>
</dbReference>
<dbReference type="InterPro" id="IPR001347">
    <property type="entry name" value="SIS_dom"/>
</dbReference>
<dbReference type="GO" id="GO:0016787">
    <property type="term" value="F:hydrolase activity"/>
    <property type="evidence" value="ECO:0007669"/>
    <property type="project" value="UniProtKB-KW"/>
</dbReference>
<dbReference type="PROSITE" id="PS51464">
    <property type="entry name" value="SIS"/>
    <property type="match status" value="1"/>
</dbReference>
<dbReference type="EMBL" id="JBHLSV010000016">
    <property type="protein sequence ID" value="MFC0674948.1"/>
    <property type="molecule type" value="Genomic_DNA"/>
</dbReference>
<dbReference type="PANTHER" id="PTHR10937">
    <property type="entry name" value="GLUCOSAMINE--FRUCTOSE-6-PHOSPHATE AMINOTRANSFERASE, ISOMERIZING"/>
    <property type="match status" value="1"/>
</dbReference>
<sequence>MNTRIEEYIRETPARLKDIQAGAEALFAEVAAGPWTRIIVTGSGTSFHSAAQMEQAMREACGLDVRAVYPFAVTAEMIGDGAGTLMIGISQDGGSLSTLGALELGKQAGCAIATMCGREGAVLDKVADHVLTVAVGPETAGAKTKGFYGTKLNLLLLAQAIGRSNGTLTAEDTVAASAALEAAITRFDGVCDAAEAWVRAHLPEFAATRDLRFVGPASLYGDTLEVALKTLETLRVPVTAYEFNEFIHGIYNAITEDSCIVLLDDGTEPRMETMAAVLKEWTEHVHVIGSVQRECTDLFLGDVPNDGYETFTFPIAGQLISALVPWEKGYDPATPKDPTFHDRLASKDR</sequence>
<organism evidence="3 4">
    <name type="scientific">Brachybacterium hainanense</name>
    <dbReference type="NCBI Taxonomy" id="1541174"/>
    <lineage>
        <taxon>Bacteria</taxon>
        <taxon>Bacillati</taxon>
        <taxon>Actinomycetota</taxon>
        <taxon>Actinomycetes</taxon>
        <taxon>Micrococcales</taxon>
        <taxon>Dermabacteraceae</taxon>
        <taxon>Brachybacterium</taxon>
    </lineage>
</organism>
<keyword evidence="1" id="KW-0677">Repeat</keyword>